<sequence length="149" mass="17483">MIDSRWHYPTSLKETQKIPYQGIIPLENQVHHQPITFNYTIKATFRRQHCNPPIWTDFHYHTFEVILELAAICQPEDLYGLDMVEMENKLNLWTEKLPEKINEHPLCPHGTTEEMCLYFAQIPVEPHVKLLSVSISETPSRVTTLQLSE</sequence>
<proteinExistence type="predicted"/>
<dbReference type="InterPro" id="IPR007115">
    <property type="entry name" value="6-PTP_synth/QueD"/>
</dbReference>
<comment type="caution">
    <text evidence="1">The sequence shown here is derived from an EMBL/GenBank/DDBJ whole genome shotgun (WGS) entry which is preliminary data.</text>
</comment>
<dbReference type="AlphaFoldDB" id="U7QT64"/>
<dbReference type="PATRIC" id="fig|1348334.3.peg.319"/>
<keyword evidence="2" id="KW-1185">Reference proteome</keyword>
<organism evidence="1 2">
    <name type="scientific">Lyngbya aestuarii BL J</name>
    <dbReference type="NCBI Taxonomy" id="1348334"/>
    <lineage>
        <taxon>Bacteria</taxon>
        <taxon>Bacillati</taxon>
        <taxon>Cyanobacteriota</taxon>
        <taxon>Cyanophyceae</taxon>
        <taxon>Oscillatoriophycideae</taxon>
        <taxon>Oscillatoriales</taxon>
        <taxon>Microcoleaceae</taxon>
        <taxon>Lyngbya</taxon>
    </lineage>
</organism>
<evidence type="ECO:0000313" key="1">
    <source>
        <dbReference type="EMBL" id="ERT09616.1"/>
    </source>
</evidence>
<gene>
    <name evidence="1" type="ORF">M595_0324</name>
</gene>
<dbReference type="SUPFAM" id="SSF55620">
    <property type="entry name" value="Tetrahydrobiopterin biosynthesis enzymes-like"/>
    <property type="match status" value="1"/>
</dbReference>
<accession>U7QT64</accession>
<dbReference type="RefSeq" id="WP_023064116.1">
    <property type="nucleotide sequence ID" value="NZ_AUZM01000002.1"/>
</dbReference>
<name>U7QT64_9CYAN</name>
<dbReference type="Pfam" id="PF01242">
    <property type="entry name" value="PTPS"/>
    <property type="match status" value="1"/>
</dbReference>
<protein>
    <submittedName>
        <fullName evidence="1">6-pyruvoyl tetrahydropterin synthase family protein</fullName>
    </submittedName>
</protein>
<reference evidence="1 2" key="1">
    <citation type="journal article" date="2013" name="Front. Microbiol.">
        <title>Comparative genomic analyses of the cyanobacterium, Lyngbya aestuarii BL J, a powerful hydrogen producer.</title>
        <authorList>
            <person name="Kothari A."/>
            <person name="Vaughn M."/>
            <person name="Garcia-Pichel F."/>
        </authorList>
    </citation>
    <scope>NUCLEOTIDE SEQUENCE [LARGE SCALE GENOMIC DNA]</scope>
    <source>
        <strain evidence="1 2">BL J</strain>
    </source>
</reference>
<dbReference type="Proteomes" id="UP000017127">
    <property type="component" value="Unassembled WGS sequence"/>
</dbReference>
<dbReference type="EMBL" id="AUZM01000002">
    <property type="protein sequence ID" value="ERT09616.1"/>
    <property type="molecule type" value="Genomic_DNA"/>
</dbReference>
<evidence type="ECO:0000313" key="2">
    <source>
        <dbReference type="Proteomes" id="UP000017127"/>
    </source>
</evidence>